<accession>A0ABR2F654</accession>
<evidence type="ECO:0000313" key="1">
    <source>
        <dbReference type="EMBL" id="KAK8572489.1"/>
    </source>
</evidence>
<dbReference type="EMBL" id="JBBPBM010000008">
    <property type="protein sequence ID" value="KAK8572489.1"/>
    <property type="molecule type" value="Genomic_DNA"/>
</dbReference>
<name>A0ABR2F654_9ROSI</name>
<protein>
    <submittedName>
        <fullName evidence="1">Uncharacterized protein</fullName>
    </submittedName>
</protein>
<organism evidence="1 2">
    <name type="scientific">Hibiscus sabdariffa</name>
    <name type="common">roselle</name>
    <dbReference type="NCBI Taxonomy" id="183260"/>
    <lineage>
        <taxon>Eukaryota</taxon>
        <taxon>Viridiplantae</taxon>
        <taxon>Streptophyta</taxon>
        <taxon>Embryophyta</taxon>
        <taxon>Tracheophyta</taxon>
        <taxon>Spermatophyta</taxon>
        <taxon>Magnoliopsida</taxon>
        <taxon>eudicotyledons</taxon>
        <taxon>Gunneridae</taxon>
        <taxon>Pentapetalae</taxon>
        <taxon>rosids</taxon>
        <taxon>malvids</taxon>
        <taxon>Malvales</taxon>
        <taxon>Malvaceae</taxon>
        <taxon>Malvoideae</taxon>
        <taxon>Hibiscus</taxon>
    </lineage>
</organism>
<sequence>MKKKENLKSLSWKCMGESSTRIGGGSKVQGGAAQNQRTWVSQVPNGGSLDVLVGRDITSGYKVSVVLISG</sequence>
<proteinExistence type="predicted"/>
<dbReference type="Proteomes" id="UP001472677">
    <property type="component" value="Unassembled WGS sequence"/>
</dbReference>
<comment type="caution">
    <text evidence="1">The sequence shown here is derived from an EMBL/GenBank/DDBJ whole genome shotgun (WGS) entry which is preliminary data.</text>
</comment>
<gene>
    <name evidence="1" type="ORF">V6N12_028542</name>
</gene>
<keyword evidence="2" id="KW-1185">Reference proteome</keyword>
<evidence type="ECO:0000313" key="2">
    <source>
        <dbReference type="Proteomes" id="UP001472677"/>
    </source>
</evidence>
<reference evidence="1 2" key="1">
    <citation type="journal article" date="2024" name="G3 (Bethesda)">
        <title>Genome assembly of Hibiscus sabdariffa L. provides insights into metabolisms of medicinal natural products.</title>
        <authorList>
            <person name="Kim T."/>
        </authorList>
    </citation>
    <scope>NUCLEOTIDE SEQUENCE [LARGE SCALE GENOMIC DNA]</scope>
    <source>
        <strain evidence="1">TK-2024</strain>
        <tissue evidence="1">Old leaves</tissue>
    </source>
</reference>